<evidence type="ECO:0000313" key="4">
    <source>
        <dbReference type="Proteomes" id="UP001236806"/>
    </source>
</evidence>
<evidence type="ECO:0000259" key="2">
    <source>
        <dbReference type="Pfam" id="PF04982"/>
    </source>
</evidence>
<sequence>MTDVSRLTKSRPGAAIYAAVLSLVVLAAAGAVGLALRQPWLFPSLGPTVMLFFESPSQQASRPVNTLAGHGVGLVAGVAMLYAFGLQDRPPAPLAGLNPAFLLAGALSVALTTLVLTLLKTPHPPAGATTLIVSLGILTSPAELAAMAGAIVLITAVGWGLNVLFGVRPGQEKG</sequence>
<dbReference type="InterPro" id="IPR058581">
    <property type="entry name" value="TM_HPP"/>
</dbReference>
<keyword evidence="1" id="KW-1133">Transmembrane helix</keyword>
<feature type="domain" description="HPP transmembrane region" evidence="2">
    <location>
        <begin position="12"/>
        <end position="162"/>
    </location>
</feature>
<comment type="caution">
    <text evidence="3">The sequence shown here is derived from an EMBL/GenBank/DDBJ whole genome shotgun (WGS) entry which is preliminary data.</text>
</comment>
<evidence type="ECO:0000313" key="3">
    <source>
        <dbReference type="EMBL" id="MDQ0673914.1"/>
    </source>
</evidence>
<dbReference type="EMBL" id="JAUSXB010000001">
    <property type="protein sequence ID" value="MDQ0673914.1"/>
    <property type="molecule type" value="Genomic_DNA"/>
</dbReference>
<gene>
    <name evidence="3" type="ORF">QFZ36_001475</name>
</gene>
<dbReference type="Pfam" id="PF04982">
    <property type="entry name" value="TM_HPP"/>
    <property type="match status" value="1"/>
</dbReference>
<feature type="transmembrane region" description="Helical" evidence="1">
    <location>
        <begin position="144"/>
        <end position="165"/>
    </location>
</feature>
<feature type="transmembrane region" description="Helical" evidence="1">
    <location>
        <begin position="14"/>
        <end position="36"/>
    </location>
</feature>
<protein>
    <submittedName>
        <fullName evidence="3">CBS-domain-containing membrane protein</fullName>
    </submittedName>
</protein>
<reference evidence="3 4" key="1">
    <citation type="submission" date="2023-07" db="EMBL/GenBank/DDBJ databases">
        <title>Comparative genomics of wheat-associated soil bacteria to identify genetic determinants of phenazine resistance.</title>
        <authorList>
            <person name="Mouncey N."/>
        </authorList>
    </citation>
    <scope>NUCLEOTIDE SEQUENCE [LARGE SCALE GENOMIC DNA]</scope>
    <source>
        <strain evidence="3 4">W1I3</strain>
    </source>
</reference>
<keyword evidence="4" id="KW-1185">Reference proteome</keyword>
<evidence type="ECO:0000256" key="1">
    <source>
        <dbReference type="SAM" id="Phobius"/>
    </source>
</evidence>
<feature type="transmembrane region" description="Helical" evidence="1">
    <location>
        <begin position="67"/>
        <end position="85"/>
    </location>
</feature>
<organism evidence="3 4">
    <name type="scientific">Pseudarthrobacter siccitolerans</name>
    <dbReference type="NCBI Taxonomy" id="861266"/>
    <lineage>
        <taxon>Bacteria</taxon>
        <taxon>Bacillati</taxon>
        <taxon>Actinomycetota</taxon>
        <taxon>Actinomycetes</taxon>
        <taxon>Micrococcales</taxon>
        <taxon>Micrococcaceae</taxon>
        <taxon>Pseudarthrobacter</taxon>
    </lineage>
</organism>
<keyword evidence="1" id="KW-0812">Transmembrane</keyword>
<proteinExistence type="predicted"/>
<keyword evidence="1" id="KW-0472">Membrane</keyword>
<dbReference type="RefSeq" id="WP_306635128.1">
    <property type="nucleotide sequence ID" value="NZ_JAUSXB010000001.1"/>
</dbReference>
<dbReference type="Proteomes" id="UP001236806">
    <property type="component" value="Unassembled WGS sequence"/>
</dbReference>
<feature type="transmembrane region" description="Helical" evidence="1">
    <location>
        <begin position="97"/>
        <end position="119"/>
    </location>
</feature>
<name>A0ABU0PIX4_9MICC</name>
<accession>A0ABU0PIX4</accession>